<dbReference type="InterPro" id="IPR013094">
    <property type="entry name" value="AB_hydrolase_3"/>
</dbReference>
<name>A0A5E4XQR6_9BURK</name>
<dbReference type="SUPFAM" id="SSF53474">
    <property type="entry name" value="alpha/beta-Hydrolases"/>
    <property type="match status" value="1"/>
</dbReference>
<accession>A0A5E4XQR6</accession>
<dbReference type="Proteomes" id="UP000368474">
    <property type="component" value="Unassembled WGS sequence"/>
</dbReference>
<keyword evidence="1" id="KW-0378">Hydrolase</keyword>
<dbReference type="EMBL" id="CABPSD010000014">
    <property type="protein sequence ID" value="VVE38821.1"/>
    <property type="molecule type" value="Genomic_DNA"/>
</dbReference>
<evidence type="ECO:0000313" key="4">
    <source>
        <dbReference type="Proteomes" id="UP000368474"/>
    </source>
</evidence>
<dbReference type="GO" id="GO:0016787">
    <property type="term" value="F:hydrolase activity"/>
    <property type="evidence" value="ECO:0007669"/>
    <property type="project" value="UniProtKB-KW"/>
</dbReference>
<dbReference type="InterPro" id="IPR029058">
    <property type="entry name" value="AB_hydrolase_fold"/>
</dbReference>
<reference evidence="3 4" key="1">
    <citation type="submission" date="2019-08" db="EMBL/GenBank/DDBJ databases">
        <authorList>
            <person name="Peeters C."/>
        </authorList>
    </citation>
    <scope>NUCLEOTIDE SEQUENCE [LARGE SCALE GENOMIC DNA]</scope>
    <source>
        <strain evidence="3 4">LMG 31116</strain>
    </source>
</reference>
<dbReference type="Pfam" id="PF07859">
    <property type="entry name" value="Abhydrolase_3"/>
    <property type="match status" value="1"/>
</dbReference>
<dbReference type="AlphaFoldDB" id="A0A5E4XQR6"/>
<gene>
    <name evidence="3" type="ORF">PMO31116_04007</name>
</gene>
<keyword evidence="4" id="KW-1185">Reference proteome</keyword>
<sequence length="301" mass="33060">MPTPSRIFETDRLLLDTRIRELGAVIDPPRVKAWYAPYAEQQETSGVDVQRDVAYGTDERHRLDVYSPSAVSGTKRAALIFLHGGGFIRGDKRDRANFGWYFARRDVVAILPNYRLGPKATWPAGALDVAAVWAWVRANADVLGVDPARISLGGESAGAAHVAAATLIHAMHSDALPSPASVALVSGVYNVELERRCREQFGVPTPDPRNDAYFGTDASRMRAMSTVRLVDAEPFPLLVTYAELDPPQMQVQAGELFARLVCDHGFAPQIKCIAHHNHLSQVEAVNTVDDTVAELILQHMR</sequence>
<proteinExistence type="predicted"/>
<evidence type="ECO:0000256" key="1">
    <source>
        <dbReference type="ARBA" id="ARBA00022801"/>
    </source>
</evidence>
<evidence type="ECO:0000313" key="3">
    <source>
        <dbReference type="EMBL" id="VVE38821.1"/>
    </source>
</evidence>
<dbReference type="RefSeq" id="WP_150568189.1">
    <property type="nucleotide sequence ID" value="NZ_CABPSD010000014.1"/>
</dbReference>
<evidence type="ECO:0000259" key="2">
    <source>
        <dbReference type="Pfam" id="PF07859"/>
    </source>
</evidence>
<organism evidence="3 4">
    <name type="scientific">Pandoraea morbifera</name>
    <dbReference type="NCBI Taxonomy" id="2508300"/>
    <lineage>
        <taxon>Bacteria</taxon>
        <taxon>Pseudomonadati</taxon>
        <taxon>Pseudomonadota</taxon>
        <taxon>Betaproteobacteria</taxon>
        <taxon>Burkholderiales</taxon>
        <taxon>Burkholderiaceae</taxon>
        <taxon>Pandoraea</taxon>
    </lineage>
</organism>
<dbReference type="Gene3D" id="3.40.50.1820">
    <property type="entry name" value="alpha/beta hydrolase"/>
    <property type="match status" value="1"/>
</dbReference>
<feature type="domain" description="Alpha/beta hydrolase fold-3" evidence="2">
    <location>
        <begin position="79"/>
        <end position="247"/>
    </location>
</feature>
<protein>
    <submittedName>
        <fullName evidence="3">Lipase</fullName>
    </submittedName>
</protein>
<dbReference type="InterPro" id="IPR050300">
    <property type="entry name" value="GDXG_lipolytic_enzyme"/>
</dbReference>
<dbReference type="PANTHER" id="PTHR48081">
    <property type="entry name" value="AB HYDROLASE SUPERFAMILY PROTEIN C4A8.06C"/>
    <property type="match status" value="1"/>
</dbReference>